<dbReference type="InterPro" id="IPR006680">
    <property type="entry name" value="Amidohydro-rel"/>
</dbReference>
<dbReference type="GeneID" id="54565369"/>
<dbReference type="RefSeq" id="XP_033670123.1">
    <property type="nucleotide sequence ID" value="XM_033812097.1"/>
</dbReference>
<evidence type="ECO:0000259" key="2">
    <source>
        <dbReference type="Pfam" id="PF04909"/>
    </source>
</evidence>
<keyword evidence="4" id="KW-1185">Reference proteome</keyword>
<comment type="similarity">
    <text evidence="1">Belongs to the metallo-dependent hydrolases superfamily.</text>
</comment>
<dbReference type="Pfam" id="PF04909">
    <property type="entry name" value="Amidohydro_2"/>
    <property type="match status" value="1"/>
</dbReference>
<dbReference type="AlphaFoldDB" id="A0A6A6CQ12"/>
<dbReference type="PANTHER" id="PTHR43569">
    <property type="entry name" value="AMIDOHYDROLASE"/>
    <property type="match status" value="1"/>
</dbReference>
<dbReference type="InterPro" id="IPR052350">
    <property type="entry name" value="Metallo-dep_Lactonases"/>
</dbReference>
<dbReference type="Gene3D" id="3.20.20.140">
    <property type="entry name" value="Metal-dependent hydrolases"/>
    <property type="match status" value="1"/>
</dbReference>
<gene>
    <name evidence="3" type="ORF">M409DRAFT_52503</name>
</gene>
<dbReference type="EMBL" id="ML993588">
    <property type="protein sequence ID" value="KAF2169234.1"/>
    <property type="molecule type" value="Genomic_DNA"/>
</dbReference>
<protein>
    <recommendedName>
        <fullName evidence="2">Amidohydrolase-related domain-containing protein</fullName>
    </recommendedName>
</protein>
<dbReference type="SUPFAM" id="SSF51556">
    <property type="entry name" value="Metallo-dependent hydrolases"/>
    <property type="match status" value="1"/>
</dbReference>
<proteinExistence type="inferred from homology"/>
<evidence type="ECO:0000256" key="1">
    <source>
        <dbReference type="ARBA" id="ARBA00038310"/>
    </source>
</evidence>
<dbReference type="OrthoDB" id="2135488at2759"/>
<accession>A0A6A6CQ12</accession>
<dbReference type="GO" id="GO:0016787">
    <property type="term" value="F:hydrolase activity"/>
    <property type="evidence" value="ECO:0007669"/>
    <property type="project" value="InterPro"/>
</dbReference>
<organism evidence="3 4">
    <name type="scientific">Zasmidium cellare ATCC 36951</name>
    <dbReference type="NCBI Taxonomy" id="1080233"/>
    <lineage>
        <taxon>Eukaryota</taxon>
        <taxon>Fungi</taxon>
        <taxon>Dikarya</taxon>
        <taxon>Ascomycota</taxon>
        <taxon>Pezizomycotina</taxon>
        <taxon>Dothideomycetes</taxon>
        <taxon>Dothideomycetidae</taxon>
        <taxon>Mycosphaerellales</taxon>
        <taxon>Mycosphaerellaceae</taxon>
        <taxon>Zasmidium</taxon>
    </lineage>
</organism>
<dbReference type="Proteomes" id="UP000799537">
    <property type="component" value="Unassembled WGS sequence"/>
</dbReference>
<reference evidence="3" key="1">
    <citation type="journal article" date="2020" name="Stud. Mycol.">
        <title>101 Dothideomycetes genomes: a test case for predicting lifestyles and emergence of pathogens.</title>
        <authorList>
            <person name="Haridas S."/>
            <person name="Albert R."/>
            <person name="Binder M."/>
            <person name="Bloem J."/>
            <person name="Labutti K."/>
            <person name="Salamov A."/>
            <person name="Andreopoulos B."/>
            <person name="Baker S."/>
            <person name="Barry K."/>
            <person name="Bills G."/>
            <person name="Bluhm B."/>
            <person name="Cannon C."/>
            <person name="Castanera R."/>
            <person name="Culley D."/>
            <person name="Daum C."/>
            <person name="Ezra D."/>
            <person name="Gonzalez J."/>
            <person name="Henrissat B."/>
            <person name="Kuo A."/>
            <person name="Liang C."/>
            <person name="Lipzen A."/>
            <person name="Lutzoni F."/>
            <person name="Magnuson J."/>
            <person name="Mondo S."/>
            <person name="Nolan M."/>
            <person name="Ohm R."/>
            <person name="Pangilinan J."/>
            <person name="Park H.-J."/>
            <person name="Ramirez L."/>
            <person name="Alfaro M."/>
            <person name="Sun H."/>
            <person name="Tritt A."/>
            <person name="Yoshinaga Y."/>
            <person name="Zwiers L.-H."/>
            <person name="Turgeon B."/>
            <person name="Goodwin S."/>
            <person name="Spatafora J."/>
            <person name="Crous P."/>
            <person name="Grigoriev I."/>
        </authorList>
    </citation>
    <scope>NUCLEOTIDE SEQUENCE</scope>
    <source>
        <strain evidence="3">ATCC 36951</strain>
    </source>
</reference>
<name>A0A6A6CQ12_ZASCE</name>
<evidence type="ECO:0000313" key="4">
    <source>
        <dbReference type="Proteomes" id="UP000799537"/>
    </source>
</evidence>
<feature type="domain" description="Amidohydrolase-related" evidence="2">
    <location>
        <begin position="142"/>
        <end position="350"/>
    </location>
</feature>
<dbReference type="PANTHER" id="PTHR43569:SF2">
    <property type="entry name" value="AMIDOHYDROLASE-RELATED DOMAIN-CONTAINING PROTEIN"/>
    <property type="match status" value="1"/>
</dbReference>
<sequence length="351" mass="39571">MAPISILDTHIHLWPQSMSNEDGHSWMTPGMPLAKQHVLSDYYKASQQVDTSSFSQETMVEGVVYVETDVRYETPSGDLTTWAKGPLDEVKFLRSIVEGEYGERDSEMLKGIVGWAPMDQSTSVLKAWLDIAEKTAGPKTWARVKGFRFLLQFILDQAKFENLVQSQDFIQNLRILGERGFSFDVGVDQRSGGSWQLEAMTKAMKAAHEGVGSELKVTFIINHLCKPDFEAGEESFNRWKSAVEEMSALDKTYMKLSGAFSELPDGLSSTDTIASKMKPWVQHVLKSFGPQRVMFGSDWPVCNVRGPKGEQSWVAWKDVVKTILDDEDHGLTEEGKQKVWRGTAREAYRLE</sequence>
<evidence type="ECO:0000313" key="3">
    <source>
        <dbReference type="EMBL" id="KAF2169234.1"/>
    </source>
</evidence>
<dbReference type="InterPro" id="IPR032466">
    <property type="entry name" value="Metal_Hydrolase"/>
</dbReference>